<dbReference type="PANTHER" id="PTHR45690">
    <property type="entry name" value="NACHT, LRR AND PYD DOMAINS-CONTAINING PROTEIN 12"/>
    <property type="match status" value="1"/>
</dbReference>
<sequence length="369" mass="39432">LDDNTLTDSCAKELSFALSTNQSLTFVNLGSNNLTDSGVKLLFAALRNPDCKIQILRLYSNALTDSCAEDLSSTLSTNRSLTDLELGINKLGDSGVKLLSAALKNPDCKIQKLGLNDTALTASCAEDLASMLGTNQSLTDLDLGSNKLGDSGVKLLSVALRNPGCKIQKLRLPENDLSESCAEELSSTLNINRSLTDLELGINKLGDSGVKLLSVALRNPDCKVQKLGLYNNTLTDSCAGDLSSALGINQSLTNLNVGNNKLGDSGMKLLSVALTNPDSKIQKLELDMNYFTDSCVGSLTSALRTNQSLKSLSLGENLFTDQSVPALRDLILTSKNLEMMRLEGNRFSADGRNQLISLQGYRPGLMVTV</sequence>
<dbReference type="GO" id="GO:0005737">
    <property type="term" value="C:cytoplasm"/>
    <property type="evidence" value="ECO:0007669"/>
    <property type="project" value="UniProtKB-SubCell"/>
</dbReference>
<keyword evidence="2" id="KW-0963">Cytoplasm</keyword>
<dbReference type="InterPro" id="IPR050637">
    <property type="entry name" value="NLRP_innate_immun_reg"/>
</dbReference>
<dbReference type="InterPro" id="IPR001611">
    <property type="entry name" value="Leu-rich_rpt"/>
</dbReference>
<dbReference type="Gene3D" id="3.80.10.10">
    <property type="entry name" value="Ribonuclease Inhibitor"/>
    <property type="match status" value="1"/>
</dbReference>
<evidence type="ECO:0000256" key="2">
    <source>
        <dbReference type="ARBA" id="ARBA00022490"/>
    </source>
</evidence>
<evidence type="ECO:0000256" key="1">
    <source>
        <dbReference type="ARBA" id="ARBA00004496"/>
    </source>
</evidence>
<dbReference type="AlphaFoldDB" id="A0A401Q3E1"/>
<name>A0A401Q3E1_SCYTO</name>
<dbReference type="Pfam" id="PF13516">
    <property type="entry name" value="LRR_6"/>
    <property type="match status" value="5"/>
</dbReference>
<reference evidence="4 5" key="1">
    <citation type="journal article" date="2018" name="Nat. Ecol. Evol.">
        <title>Shark genomes provide insights into elasmobranch evolution and the origin of vertebrates.</title>
        <authorList>
            <person name="Hara Y"/>
            <person name="Yamaguchi K"/>
            <person name="Onimaru K"/>
            <person name="Kadota M"/>
            <person name="Koyanagi M"/>
            <person name="Keeley SD"/>
            <person name="Tatsumi K"/>
            <person name="Tanaka K"/>
            <person name="Motone F"/>
            <person name="Kageyama Y"/>
            <person name="Nozu R"/>
            <person name="Adachi N"/>
            <person name="Nishimura O"/>
            <person name="Nakagawa R"/>
            <person name="Tanegashima C"/>
            <person name="Kiyatake I"/>
            <person name="Matsumoto R"/>
            <person name="Murakumo K"/>
            <person name="Nishida K"/>
            <person name="Terakita A"/>
            <person name="Kuratani S"/>
            <person name="Sato K"/>
            <person name="Hyodo S Kuraku.S."/>
        </authorList>
    </citation>
    <scope>NUCLEOTIDE SEQUENCE [LARGE SCALE GENOMIC DNA]</scope>
</reference>
<dbReference type="InterPro" id="IPR032675">
    <property type="entry name" value="LRR_dom_sf"/>
</dbReference>
<proteinExistence type="predicted"/>
<dbReference type="OrthoDB" id="120976at2759"/>
<evidence type="ECO:0000256" key="3">
    <source>
        <dbReference type="ARBA" id="ARBA00022737"/>
    </source>
</evidence>
<dbReference type="SUPFAM" id="SSF52047">
    <property type="entry name" value="RNI-like"/>
    <property type="match status" value="2"/>
</dbReference>
<organism evidence="4 5">
    <name type="scientific">Scyliorhinus torazame</name>
    <name type="common">Cloudy catshark</name>
    <name type="synonym">Catulus torazame</name>
    <dbReference type="NCBI Taxonomy" id="75743"/>
    <lineage>
        <taxon>Eukaryota</taxon>
        <taxon>Metazoa</taxon>
        <taxon>Chordata</taxon>
        <taxon>Craniata</taxon>
        <taxon>Vertebrata</taxon>
        <taxon>Chondrichthyes</taxon>
        <taxon>Elasmobranchii</taxon>
        <taxon>Galeomorphii</taxon>
        <taxon>Galeoidea</taxon>
        <taxon>Carcharhiniformes</taxon>
        <taxon>Scyliorhinidae</taxon>
        <taxon>Scyliorhinus</taxon>
    </lineage>
</organism>
<comment type="subcellular location">
    <subcellularLocation>
        <location evidence="1">Cytoplasm</location>
    </subcellularLocation>
</comment>
<gene>
    <name evidence="4" type="ORF">scyTo_0017020</name>
</gene>
<evidence type="ECO:0000313" key="5">
    <source>
        <dbReference type="Proteomes" id="UP000288216"/>
    </source>
</evidence>
<keyword evidence="3" id="KW-0677">Repeat</keyword>
<dbReference type="EMBL" id="BFAA01010737">
    <property type="protein sequence ID" value="GCB79833.1"/>
    <property type="molecule type" value="Genomic_DNA"/>
</dbReference>
<comment type="caution">
    <text evidence="4">The sequence shown here is derived from an EMBL/GenBank/DDBJ whole genome shotgun (WGS) entry which is preliminary data.</text>
</comment>
<dbReference type="Proteomes" id="UP000288216">
    <property type="component" value="Unassembled WGS sequence"/>
</dbReference>
<protein>
    <submittedName>
        <fullName evidence="4">Uncharacterized protein</fullName>
    </submittedName>
</protein>
<dbReference type="OMA" id="CEALSSX"/>
<feature type="non-terminal residue" evidence="4">
    <location>
        <position position="1"/>
    </location>
</feature>
<accession>A0A401Q3E1</accession>
<dbReference type="PANTHER" id="PTHR45690:SF19">
    <property type="entry name" value="NACHT, LRR AND PYD DOMAINS-CONTAINING PROTEIN 3"/>
    <property type="match status" value="1"/>
</dbReference>
<keyword evidence="5" id="KW-1185">Reference proteome</keyword>
<dbReference type="SMART" id="SM00368">
    <property type="entry name" value="LRR_RI"/>
    <property type="match status" value="11"/>
</dbReference>
<evidence type="ECO:0000313" key="4">
    <source>
        <dbReference type="EMBL" id="GCB79833.1"/>
    </source>
</evidence>
<dbReference type="STRING" id="75743.A0A401Q3E1"/>